<gene>
    <name evidence="1" type="ORF">CIPAW_09G105100</name>
</gene>
<sequence>MCFNFYELLQNSSCNISPNRIGVSIPSQMVREG</sequence>
<comment type="caution">
    <text evidence="1">The sequence shown here is derived from an EMBL/GenBank/DDBJ whole genome shotgun (WGS) entry which is preliminary data.</text>
</comment>
<dbReference type="EMBL" id="CM031817">
    <property type="protein sequence ID" value="KAG6641890.1"/>
    <property type="molecule type" value="Genomic_DNA"/>
</dbReference>
<organism evidence="1 2">
    <name type="scientific">Carya illinoinensis</name>
    <name type="common">Pecan</name>
    <dbReference type="NCBI Taxonomy" id="32201"/>
    <lineage>
        <taxon>Eukaryota</taxon>
        <taxon>Viridiplantae</taxon>
        <taxon>Streptophyta</taxon>
        <taxon>Embryophyta</taxon>
        <taxon>Tracheophyta</taxon>
        <taxon>Spermatophyta</taxon>
        <taxon>Magnoliopsida</taxon>
        <taxon>eudicotyledons</taxon>
        <taxon>Gunneridae</taxon>
        <taxon>Pentapetalae</taxon>
        <taxon>rosids</taxon>
        <taxon>fabids</taxon>
        <taxon>Fagales</taxon>
        <taxon>Juglandaceae</taxon>
        <taxon>Carya</taxon>
    </lineage>
</organism>
<accession>A0A8T1PNE2</accession>
<reference evidence="1" key="1">
    <citation type="submission" date="2020-12" db="EMBL/GenBank/DDBJ databases">
        <title>WGS assembly of Carya illinoinensis cv. Pawnee.</title>
        <authorList>
            <person name="Platts A."/>
            <person name="Shu S."/>
            <person name="Wright S."/>
            <person name="Barry K."/>
            <person name="Edger P."/>
            <person name="Pires J.C."/>
            <person name="Schmutz J."/>
        </authorList>
    </citation>
    <scope>NUCLEOTIDE SEQUENCE</scope>
    <source>
        <tissue evidence="1">Leaf</tissue>
    </source>
</reference>
<evidence type="ECO:0000313" key="2">
    <source>
        <dbReference type="Proteomes" id="UP000811609"/>
    </source>
</evidence>
<dbReference type="Proteomes" id="UP000811609">
    <property type="component" value="Chromosome 9"/>
</dbReference>
<protein>
    <submittedName>
        <fullName evidence="1">Uncharacterized protein</fullName>
    </submittedName>
</protein>
<keyword evidence="2" id="KW-1185">Reference proteome</keyword>
<proteinExistence type="predicted"/>
<evidence type="ECO:0000313" key="1">
    <source>
        <dbReference type="EMBL" id="KAG6641890.1"/>
    </source>
</evidence>
<name>A0A8T1PNE2_CARIL</name>
<dbReference type="AlphaFoldDB" id="A0A8T1PNE2"/>